<dbReference type="EMBL" id="BK032592">
    <property type="protein sequence ID" value="DAF50086.1"/>
    <property type="molecule type" value="Genomic_DNA"/>
</dbReference>
<feature type="transmembrane region" description="Helical" evidence="3">
    <location>
        <begin position="6"/>
        <end position="24"/>
    </location>
</feature>
<protein>
    <submittedName>
        <fullName evidence="4">Hemolysin</fullName>
    </submittedName>
</protein>
<accession>A0A8S5SGK9</accession>
<name>A0A8S5SGK9_9CAUD</name>
<evidence type="ECO:0000256" key="1">
    <source>
        <dbReference type="SAM" id="Coils"/>
    </source>
</evidence>
<keyword evidence="1" id="KW-0175">Coiled coil</keyword>
<keyword evidence="3" id="KW-0812">Transmembrane</keyword>
<feature type="compositionally biased region" description="Basic and acidic residues" evidence="2">
    <location>
        <begin position="74"/>
        <end position="86"/>
    </location>
</feature>
<keyword evidence="3" id="KW-0472">Membrane</keyword>
<feature type="region of interest" description="Disordered" evidence="2">
    <location>
        <begin position="64"/>
        <end position="86"/>
    </location>
</feature>
<keyword evidence="3" id="KW-1133">Transmembrane helix</keyword>
<evidence type="ECO:0000313" key="4">
    <source>
        <dbReference type="EMBL" id="DAF50086.1"/>
    </source>
</evidence>
<evidence type="ECO:0000256" key="2">
    <source>
        <dbReference type="SAM" id="MobiDB-lite"/>
    </source>
</evidence>
<proteinExistence type="predicted"/>
<feature type="coiled-coil region" evidence="1">
    <location>
        <begin position="31"/>
        <end position="58"/>
    </location>
</feature>
<organism evidence="4">
    <name type="scientific">Siphoviridae sp. ctzyE57</name>
    <dbReference type="NCBI Taxonomy" id="2827982"/>
    <lineage>
        <taxon>Viruses</taxon>
        <taxon>Duplodnaviria</taxon>
        <taxon>Heunggongvirae</taxon>
        <taxon>Uroviricota</taxon>
        <taxon>Caudoviricetes</taxon>
    </lineage>
</organism>
<sequence>MTDTIIVALITGGISLLGVIVSNVTTHRKTMALIEYKLKELRDDLNTLSKRVDEHNHLKERMVAVESSTKSAHHRLDGLEQSIRHE</sequence>
<reference evidence="4" key="1">
    <citation type="journal article" date="2021" name="Proc. Natl. Acad. Sci. U.S.A.">
        <title>A Catalog of Tens of Thousands of Viruses from Human Metagenomes Reveals Hidden Associations with Chronic Diseases.</title>
        <authorList>
            <person name="Tisza M.J."/>
            <person name="Buck C.B."/>
        </authorList>
    </citation>
    <scope>NUCLEOTIDE SEQUENCE</scope>
    <source>
        <strain evidence="4">CtzyE57</strain>
    </source>
</reference>
<evidence type="ECO:0000256" key="3">
    <source>
        <dbReference type="SAM" id="Phobius"/>
    </source>
</evidence>